<feature type="non-terminal residue" evidence="1">
    <location>
        <position position="1"/>
    </location>
</feature>
<sequence length="133" mass="15618">NTAVLDFHLDFPKQNMQRQASFEPEGTQIVTPELNMDQISGLDEIQLLELRWKLQDGISENLKDDTRTDSLQKSVSLYNKVLDTLHGLEINRRMDPMERLPDEIITKILFEVSKYHYSWYSCTDIKRLLTLTM</sequence>
<accession>A0ACA9QSI3</accession>
<comment type="caution">
    <text evidence="1">The sequence shown here is derived from an EMBL/GenBank/DDBJ whole genome shotgun (WGS) entry which is preliminary data.</text>
</comment>
<feature type="non-terminal residue" evidence="1">
    <location>
        <position position="133"/>
    </location>
</feature>
<gene>
    <name evidence="1" type="ORF">ACOLOM_LOCUS13392</name>
</gene>
<protein>
    <submittedName>
        <fullName evidence="1">11337_t:CDS:1</fullName>
    </submittedName>
</protein>
<dbReference type="Proteomes" id="UP000789525">
    <property type="component" value="Unassembled WGS sequence"/>
</dbReference>
<organism evidence="1 2">
    <name type="scientific">Acaulospora colombiana</name>
    <dbReference type="NCBI Taxonomy" id="27376"/>
    <lineage>
        <taxon>Eukaryota</taxon>
        <taxon>Fungi</taxon>
        <taxon>Fungi incertae sedis</taxon>
        <taxon>Mucoromycota</taxon>
        <taxon>Glomeromycotina</taxon>
        <taxon>Glomeromycetes</taxon>
        <taxon>Diversisporales</taxon>
        <taxon>Acaulosporaceae</taxon>
        <taxon>Acaulospora</taxon>
    </lineage>
</organism>
<proteinExistence type="predicted"/>
<name>A0ACA9QSI3_9GLOM</name>
<dbReference type="EMBL" id="CAJVPT010061176">
    <property type="protein sequence ID" value="CAG8764877.1"/>
    <property type="molecule type" value="Genomic_DNA"/>
</dbReference>
<reference evidence="1" key="1">
    <citation type="submission" date="2021-06" db="EMBL/GenBank/DDBJ databases">
        <authorList>
            <person name="Kallberg Y."/>
            <person name="Tangrot J."/>
            <person name="Rosling A."/>
        </authorList>
    </citation>
    <scope>NUCLEOTIDE SEQUENCE</scope>
    <source>
        <strain evidence="1">CL356</strain>
    </source>
</reference>
<keyword evidence="2" id="KW-1185">Reference proteome</keyword>
<evidence type="ECO:0000313" key="1">
    <source>
        <dbReference type="EMBL" id="CAG8764877.1"/>
    </source>
</evidence>
<evidence type="ECO:0000313" key="2">
    <source>
        <dbReference type="Proteomes" id="UP000789525"/>
    </source>
</evidence>